<dbReference type="SUPFAM" id="SSF63825">
    <property type="entry name" value="YWTD domain"/>
    <property type="match status" value="1"/>
</dbReference>
<dbReference type="InterPro" id="IPR011042">
    <property type="entry name" value="6-blade_b-propeller_TolB-like"/>
</dbReference>
<reference evidence="1 2" key="1">
    <citation type="submission" date="2020-08" db="EMBL/GenBank/DDBJ databases">
        <title>A Genomic Blueprint of the Chicken Gut Microbiome.</title>
        <authorList>
            <person name="Gilroy R."/>
            <person name="Ravi A."/>
            <person name="Getino M."/>
            <person name="Pursley I."/>
            <person name="Horton D.L."/>
            <person name="Alikhan N.-F."/>
            <person name="Baker D."/>
            <person name="Gharbi K."/>
            <person name="Hall N."/>
            <person name="Watson M."/>
            <person name="Adriaenssens E.M."/>
            <person name="Foster-Nyarko E."/>
            <person name="Jarju S."/>
            <person name="Secka A."/>
            <person name="Antonio M."/>
            <person name="Oren A."/>
            <person name="Chaudhuri R."/>
            <person name="La Ragione R.M."/>
            <person name="Hildebrand F."/>
            <person name="Pallen M.J."/>
        </authorList>
    </citation>
    <scope>NUCLEOTIDE SEQUENCE [LARGE SCALE GENOMIC DNA]</scope>
    <source>
        <strain evidence="1 2">Sa1YUN3</strain>
    </source>
</reference>
<name>A0ABR8VDH6_9BACT</name>
<dbReference type="PROSITE" id="PS51257">
    <property type="entry name" value="PROKAR_LIPOPROTEIN"/>
    <property type="match status" value="1"/>
</dbReference>
<evidence type="ECO:0000313" key="1">
    <source>
        <dbReference type="EMBL" id="MBD8002821.1"/>
    </source>
</evidence>
<organism evidence="1 2">
    <name type="scientific">Phocaeicola faecium</name>
    <dbReference type="NCBI Taxonomy" id="2762213"/>
    <lineage>
        <taxon>Bacteria</taxon>
        <taxon>Pseudomonadati</taxon>
        <taxon>Bacteroidota</taxon>
        <taxon>Bacteroidia</taxon>
        <taxon>Bacteroidales</taxon>
        <taxon>Bacteroidaceae</taxon>
        <taxon>Phocaeicola</taxon>
    </lineage>
</organism>
<keyword evidence="2" id="KW-1185">Reference proteome</keyword>
<comment type="caution">
    <text evidence="1">The sequence shown here is derived from an EMBL/GenBank/DDBJ whole genome shotgun (WGS) entry which is preliminary data.</text>
</comment>
<dbReference type="EMBL" id="JACSPQ010000017">
    <property type="protein sequence ID" value="MBD8002821.1"/>
    <property type="molecule type" value="Genomic_DNA"/>
</dbReference>
<protein>
    <submittedName>
        <fullName evidence="1">6-bladed beta-propeller</fullName>
    </submittedName>
</protein>
<dbReference type="Pfam" id="PF17170">
    <property type="entry name" value="DUF5128"/>
    <property type="match status" value="1"/>
</dbReference>
<evidence type="ECO:0000313" key="2">
    <source>
        <dbReference type="Proteomes" id="UP000616346"/>
    </source>
</evidence>
<sequence length="355" mass="41204">MKTKAFYYTGLLLLIICGCTSTSYKQQSISAEQTVQVDFNQTSNTLYISDITSSVQNISLKLPKEQFIGEARQAFIDNSNIFILDRKQKKIFCFNDKGTLLYLLDKRGEGPEEYIDINHFWIRQDYIYIADNKSLKINIYTFDGQYVQTIKHGKISSDIVMDTDSTLLCFTSYYVHNNPNGLWKMNTEGKLTSNILNNETKYPILSMPWRNFYLHGDHSIGLFSPQENCFYTYRNDSLYADILLDIKQKTARSFPGIATCVNVQEGYFFPIWFIYGKRYLLSVWGYYDKPEAFYLLYSQTDNNLKIFKELSINTNSTSSIGIPISSNLYNCLVTWTPDKNENSNESTLCIYHLKE</sequence>
<gene>
    <name evidence="1" type="ORF">H9626_11460</name>
</gene>
<proteinExistence type="predicted"/>
<accession>A0ABR8VDH6</accession>
<dbReference type="Gene3D" id="2.120.10.30">
    <property type="entry name" value="TolB, C-terminal domain"/>
    <property type="match status" value="1"/>
</dbReference>
<dbReference type="Proteomes" id="UP000616346">
    <property type="component" value="Unassembled WGS sequence"/>
</dbReference>